<dbReference type="GO" id="GO:0046474">
    <property type="term" value="P:glycerophospholipid biosynthetic process"/>
    <property type="evidence" value="ECO:0007669"/>
    <property type="project" value="TreeGrafter"/>
</dbReference>
<evidence type="ECO:0000313" key="20">
    <source>
        <dbReference type="EMBL" id="AEG31035.1"/>
    </source>
</evidence>
<evidence type="ECO:0000256" key="4">
    <source>
        <dbReference type="ARBA" id="ARBA00023002"/>
    </source>
</evidence>
<evidence type="ECO:0000256" key="9">
    <source>
        <dbReference type="ARBA" id="ARBA00052716"/>
    </source>
</evidence>
<dbReference type="AlphaFoldDB" id="F6D9Z8"/>
<feature type="binding site" evidence="13">
    <location>
        <position position="190"/>
    </location>
    <ligand>
        <name>sn-glycerol 3-phosphate</name>
        <dbReference type="ChEBI" id="CHEBI:57597"/>
    </ligand>
</feature>
<feature type="binding site" evidence="13">
    <location>
        <position position="253"/>
    </location>
    <ligand>
        <name>sn-glycerol 3-phosphate</name>
        <dbReference type="ChEBI" id="CHEBI:57597"/>
    </ligand>
</feature>
<feature type="binding site" evidence="16">
    <location>
        <begin position="8"/>
        <end position="13"/>
    </location>
    <ligand>
        <name>NAD(+)</name>
        <dbReference type="ChEBI" id="CHEBI:57540"/>
    </ligand>
</feature>
<dbReference type="eggNOG" id="COG0240">
    <property type="taxonomic scope" value="Bacteria"/>
</dbReference>
<feature type="binding site" evidence="16">
    <location>
        <position position="139"/>
    </location>
    <ligand>
        <name>NAD(+)</name>
        <dbReference type="ChEBI" id="CHEBI:57540"/>
    </ligand>
</feature>
<feature type="binding site" evidence="13">
    <location>
        <position position="254"/>
    </location>
    <ligand>
        <name>sn-glycerol 3-phosphate</name>
        <dbReference type="ChEBI" id="CHEBI:57597"/>
    </ligand>
</feature>
<comment type="pathway">
    <text evidence="13">Membrane lipid metabolism; glycerophospholipid metabolism.</text>
</comment>
<dbReference type="UniPathway" id="UPA00940"/>
<feature type="binding site" evidence="13">
    <location>
        <position position="137"/>
    </location>
    <ligand>
        <name>sn-glycerol 3-phosphate</name>
        <dbReference type="ChEBI" id="CHEBI:57597"/>
    </ligand>
</feature>
<dbReference type="RefSeq" id="WP_013834818.1">
    <property type="nucleotide sequence ID" value="NC_015581.1"/>
</dbReference>
<dbReference type="FunFam" id="1.10.1040.10:FF:000001">
    <property type="entry name" value="Glycerol-3-phosphate dehydrogenase [NAD(P)+]"/>
    <property type="match status" value="1"/>
</dbReference>
<keyword evidence="4 13" id="KW-0560">Oxidoreductase</keyword>
<dbReference type="NCBIfam" id="NF000940">
    <property type="entry name" value="PRK00094.1-2"/>
    <property type="match status" value="1"/>
</dbReference>
<sequence length="336" mass="36042">MHKLAVLGAGAWGTALAVQLAKNDHQVVLWAHSYTHAEHMVLQRENPRYLPNITFPDSLQVTADLAGALADVDGVLLVVPSDAFADTLKRVVRLSGCPQHLAWATKGFDPHNQRLLHQVVVDELGIDAPMAVLSGPTFADEVARGLPTAMVSASPQPVEAEFWAQAFHYAHFRMYTQADIAGVEVGGAFKNIMAIATGISDGMALGANARAALIARGMVEMQRFGALFDAQPTTLMGLAGLGDLVLTCTDDLSRNRRFGLSLARSGKTAQQVQQEIGQVVEGVKAVRIVKAIADKHHLELPIVEQVYQLVEGKITAEQAVKALLARELTAEQGASH</sequence>
<evidence type="ECO:0000259" key="18">
    <source>
        <dbReference type="Pfam" id="PF01210"/>
    </source>
</evidence>
<dbReference type="FunFam" id="3.40.50.720:FF:000019">
    <property type="entry name" value="Glycerol-3-phosphate dehydrogenase [NAD(P)+]"/>
    <property type="match status" value="1"/>
</dbReference>
<dbReference type="GO" id="GO:0005975">
    <property type="term" value="P:carbohydrate metabolic process"/>
    <property type="evidence" value="ECO:0007669"/>
    <property type="project" value="InterPro"/>
</dbReference>
<feature type="binding site" evidence="13">
    <location>
        <position position="279"/>
    </location>
    <ligand>
        <name>NADPH</name>
        <dbReference type="ChEBI" id="CHEBI:57783"/>
    </ligand>
</feature>
<evidence type="ECO:0000313" key="21">
    <source>
        <dbReference type="Proteomes" id="UP000009232"/>
    </source>
</evidence>
<protein>
    <recommendedName>
        <fullName evidence="11 13">Glycerol-3-phosphate dehydrogenase [NAD(P)+]</fullName>
        <ecNumber evidence="10 13">1.1.1.94</ecNumber>
    </recommendedName>
    <alternativeName>
        <fullName evidence="13">NAD(P)(+)-dependent glycerol-3-phosphate dehydrogenase</fullName>
    </alternativeName>
    <alternativeName>
        <fullName evidence="12 13">NAD(P)H-dependent dihydroxyacetone-phosphate reductase</fullName>
    </alternativeName>
</protein>
<comment type="function">
    <text evidence="13">Catalyzes the reduction of the glycolytic intermediate dihydroxyacetone phosphate (DHAP) to sn-glycerol 3-phosphate (G3P), the key precursor for phospholipid synthesis.</text>
</comment>
<dbReference type="InterPro" id="IPR013328">
    <property type="entry name" value="6PGD_dom2"/>
</dbReference>
<dbReference type="Gene3D" id="1.10.1040.10">
    <property type="entry name" value="N-(1-d-carboxylethyl)-l-norvaline Dehydrogenase, domain 2"/>
    <property type="match status" value="1"/>
</dbReference>
<dbReference type="HOGENOM" id="CLU_033449_0_2_6"/>
<keyword evidence="21" id="KW-1185">Reference proteome</keyword>
<keyword evidence="7 13" id="KW-0594">Phospholipid biosynthesis</keyword>
<dbReference type="InterPro" id="IPR036291">
    <property type="entry name" value="NAD(P)-bd_dom_sf"/>
</dbReference>
<dbReference type="SUPFAM" id="SSF48179">
    <property type="entry name" value="6-phosphogluconate dehydrogenase C-terminal domain-like"/>
    <property type="match status" value="1"/>
</dbReference>
<evidence type="ECO:0000256" key="2">
    <source>
        <dbReference type="ARBA" id="ARBA00022516"/>
    </source>
</evidence>
<dbReference type="STRING" id="717773.Thicy_0259"/>
<dbReference type="GO" id="GO:0141153">
    <property type="term" value="F:glycerol-3-phosphate dehydrogenase (NADP+) activity"/>
    <property type="evidence" value="ECO:0007669"/>
    <property type="project" value="RHEA"/>
</dbReference>
<comment type="subcellular location">
    <subcellularLocation>
        <location evidence="13">Cytoplasm</location>
    </subcellularLocation>
</comment>
<organism evidence="20 21">
    <name type="scientific">Thiomicrospira cyclica (strain DSM 14477 / JCM 11371 / ALM1)</name>
    <name type="common">Thioalkalimicrobium cyclicum</name>
    <dbReference type="NCBI Taxonomy" id="717773"/>
    <lineage>
        <taxon>Bacteria</taxon>
        <taxon>Pseudomonadati</taxon>
        <taxon>Pseudomonadota</taxon>
        <taxon>Gammaproteobacteria</taxon>
        <taxon>Thiotrichales</taxon>
        <taxon>Piscirickettsiaceae</taxon>
        <taxon>Thiomicrospira</taxon>
    </lineage>
</organism>
<dbReference type="InterPro" id="IPR011128">
    <property type="entry name" value="G3P_DH_NAD-dep_N"/>
</dbReference>
<evidence type="ECO:0000256" key="15">
    <source>
        <dbReference type="PIRSR" id="PIRSR000114-2"/>
    </source>
</evidence>
<dbReference type="OrthoDB" id="9812273at2"/>
<dbReference type="PANTHER" id="PTHR11728">
    <property type="entry name" value="GLYCEROL-3-PHOSPHATE DEHYDROGENASE"/>
    <property type="match status" value="1"/>
</dbReference>
<dbReference type="Pfam" id="PF01210">
    <property type="entry name" value="NAD_Gly3P_dh_N"/>
    <property type="match status" value="1"/>
</dbReference>
<feature type="binding site" evidence="16">
    <location>
        <position position="254"/>
    </location>
    <ligand>
        <name>NAD(+)</name>
        <dbReference type="ChEBI" id="CHEBI:57540"/>
    </ligand>
</feature>
<evidence type="ECO:0000256" key="6">
    <source>
        <dbReference type="ARBA" id="ARBA00023098"/>
    </source>
</evidence>
<dbReference type="EC" id="1.1.1.94" evidence="10 13"/>
<feature type="binding site" evidence="13">
    <location>
        <position position="49"/>
    </location>
    <ligand>
        <name>NADPH</name>
        <dbReference type="ChEBI" id="CHEBI:57783"/>
    </ligand>
</feature>
<dbReference type="PRINTS" id="PR00077">
    <property type="entry name" value="GPDHDRGNASE"/>
</dbReference>
<comment type="catalytic activity">
    <reaction evidence="13">
        <text>sn-glycerol 3-phosphate + NAD(+) = dihydroxyacetone phosphate + NADH + H(+)</text>
        <dbReference type="Rhea" id="RHEA:11092"/>
        <dbReference type="ChEBI" id="CHEBI:15378"/>
        <dbReference type="ChEBI" id="CHEBI:57540"/>
        <dbReference type="ChEBI" id="CHEBI:57597"/>
        <dbReference type="ChEBI" id="CHEBI:57642"/>
        <dbReference type="ChEBI" id="CHEBI:57945"/>
        <dbReference type="EC" id="1.1.1.94"/>
    </reaction>
</comment>
<feature type="binding site" evidence="13">
    <location>
        <position position="106"/>
    </location>
    <ligand>
        <name>NADPH</name>
        <dbReference type="ChEBI" id="CHEBI:57783"/>
    </ligand>
</feature>
<dbReference type="GO" id="GO:0051287">
    <property type="term" value="F:NAD binding"/>
    <property type="evidence" value="ECO:0007669"/>
    <property type="project" value="InterPro"/>
</dbReference>
<feature type="binding site" evidence="13">
    <location>
        <position position="281"/>
    </location>
    <ligand>
        <name>NADPH</name>
        <dbReference type="ChEBI" id="CHEBI:57783"/>
    </ligand>
</feature>
<name>F6D9Z8_THICA</name>
<dbReference type="PIRSF" id="PIRSF000114">
    <property type="entry name" value="Glycerol-3-P_dh"/>
    <property type="match status" value="1"/>
</dbReference>
<dbReference type="GO" id="GO:0046168">
    <property type="term" value="P:glycerol-3-phosphate catabolic process"/>
    <property type="evidence" value="ECO:0007669"/>
    <property type="project" value="InterPro"/>
</dbReference>
<evidence type="ECO:0000256" key="5">
    <source>
        <dbReference type="ARBA" id="ARBA00023027"/>
    </source>
</evidence>
<evidence type="ECO:0000256" key="12">
    <source>
        <dbReference type="ARBA" id="ARBA00080511"/>
    </source>
</evidence>
<dbReference type="HAMAP" id="MF_00394">
    <property type="entry name" value="NAD_Glyc3P_dehydrog"/>
    <property type="match status" value="1"/>
</dbReference>
<evidence type="ECO:0000256" key="14">
    <source>
        <dbReference type="PIRSR" id="PIRSR000114-1"/>
    </source>
</evidence>
<keyword evidence="6 13" id="KW-0443">Lipid metabolism</keyword>
<evidence type="ECO:0000256" key="3">
    <source>
        <dbReference type="ARBA" id="ARBA00022857"/>
    </source>
</evidence>
<keyword evidence="13" id="KW-0547">Nucleotide-binding</keyword>
<dbReference type="InterPro" id="IPR006109">
    <property type="entry name" value="G3P_DH_NAD-dep_C"/>
</dbReference>
<dbReference type="GO" id="GO:0005829">
    <property type="term" value="C:cytosol"/>
    <property type="evidence" value="ECO:0007669"/>
    <property type="project" value="TreeGrafter"/>
</dbReference>
<comment type="catalytic activity">
    <reaction evidence="9">
        <text>sn-glycerol 3-phosphate + NADP(+) = dihydroxyacetone phosphate + NADPH + H(+)</text>
        <dbReference type="Rhea" id="RHEA:11096"/>
        <dbReference type="ChEBI" id="CHEBI:15378"/>
        <dbReference type="ChEBI" id="CHEBI:57597"/>
        <dbReference type="ChEBI" id="CHEBI:57642"/>
        <dbReference type="ChEBI" id="CHEBI:57783"/>
        <dbReference type="ChEBI" id="CHEBI:58349"/>
        <dbReference type="EC" id="1.1.1.94"/>
    </reaction>
    <physiologicalReaction direction="right-to-left" evidence="9">
        <dbReference type="Rhea" id="RHEA:11098"/>
    </physiologicalReaction>
</comment>
<keyword evidence="2 13" id="KW-0444">Lipid biosynthesis</keyword>
<feature type="binding site" evidence="15">
    <location>
        <position position="106"/>
    </location>
    <ligand>
        <name>substrate</name>
    </ligand>
</feature>
<feature type="binding site" evidence="13">
    <location>
        <position position="255"/>
    </location>
    <ligand>
        <name>sn-glycerol 3-phosphate</name>
        <dbReference type="ChEBI" id="CHEBI:57597"/>
    </ligand>
</feature>
<dbReference type="NCBIfam" id="NF000942">
    <property type="entry name" value="PRK00094.1-4"/>
    <property type="match status" value="1"/>
</dbReference>
<evidence type="ECO:0000256" key="7">
    <source>
        <dbReference type="ARBA" id="ARBA00023209"/>
    </source>
</evidence>
<evidence type="ECO:0000256" key="10">
    <source>
        <dbReference type="ARBA" id="ARBA00066687"/>
    </source>
</evidence>
<evidence type="ECO:0000256" key="11">
    <source>
        <dbReference type="ARBA" id="ARBA00069372"/>
    </source>
</evidence>
<keyword evidence="13" id="KW-0963">Cytoplasm</keyword>
<dbReference type="GO" id="GO:0046167">
    <property type="term" value="P:glycerol-3-phosphate biosynthetic process"/>
    <property type="evidence" value="ECO:0007669"/>
    <property type="project" value="UniProtKB-UniRule"/>
</dbReference>
<dbReference type="Pfam" id="PF07479">
    <property type="entry name" value="NAD_Gly3P_dh_C"/>
    <property type="match status" value="1"/>
</dbReference>
<feature type="binding site" evidence="13">
    <location>
        <position position="32"/>
    </location>
    <ligand>
        <name>NADPH</name>
        <dbReference type="ChEBI" id="CHEBI:57783"/>
    </ligand>
</feature>
<feature type="active site" description="Proton acceptor" evidence="13 14">
    <location>
        <position position="190"/>
    </location>
</feature>
<dbReference type="SUPFAM" id="SSF51735">
    <property type="entry name" value="NAD(P)-binding Rossmann-fold domains"/>
    <property type="match status" value="1"/>
</dbReference>
<feature type="binding site" evidence="15">
    <location>
        <begin position="254"/>
        <end position="255"/>
    </location>
    <ligand>
        <name>substrate</name>
    </ligand>
</feature>
<feature type="binding site" evidence="13">
    <location>
        <position position="243"/>
    </location>
    <ligand>
        <name>sn-glycerol 3-phosphate</name>
        <dbReference type="ChEBI" id="CHEBI:57597"/>
    </ligand>
</feature>
<dbReference type="InterPro" id="IPR008927">
    <property type="entry name" value="6-PGluconate_DH-like_C_sf"/>
</dbReference>
<evidence type="ECO:0000256" key="1">
    <source>
        <dbReference type="ARBA" id="ARBA00011009"/>
    </source>
</evidence>
<evidence type="ECO:0000256" key="16">
    <source>
        <dbReference type="PIRSR" id="PIRSR000114-3"/>
    </source>
</evidence>
<proteinExistence type="inferred from homology"/>
<evidence type="ECO:0000256" key="17">
    <source>
        <dbReference type="RuleBase" id="RU000437"/>
    </source>
</evidence>
<comment type="similarity">
    <text evidence="1 13 17">Belongs to the NAD-dependent glycerol-3-phosphate dehydrogenase family.</text>
</comment>
<evidence type="ECO:0000259" key="19">
    <source>
        <dbReference type="Pfam" id="PF07479"/>
    </source>
</evidence>
<evidence type="ECO:0000256" key="13">
    <source>
        <dbReference type="HAMAP-Rule" id="MF_00394"/>
    </source>
</evidence>
<dbReference type="Gene3D" id="3.40.50.720">
    <property type="entry name" value="NAD(P)-binding Rossmann-like Domain"/>
    <property type="match status" value="1"/>
</dbReference>
<dbReference type="EMBL" id="CP002776">
    <property type="protein sequence ID" value="AEG31035.1"/>
    <property type="molecule type" value="Genomic_DNA"/>
</dbReference>
<keyword evidence="3 13" id="KW-0521">NADP</keyword>
<keyword evidence="8 13" id="KW-1208">Phospholipid metabolism</keyword>
<dbReference type="Proteomes" id="UP000009232">
    <property type="component" value="Chromosome"/>
</dbReference>
<dbReference type="PANTHER" id="PTHR11728:SF1">
    <property type="entry name" value="GLYCEROL-3-PHOSPHATE DEHYDROGENASE [NAD(+)] 2, CHLOROPLASTIC"/>
    <property type="match status" value="1"/>
</dbReference>
<feature type="binding site" evidence="13">
    <location>
        <position position="12"/>
    </location>
    <ligand>
        <name>NADPH</name>
        <dbReference type="ChEBI" id="CHEBI:57783"/>
    </ligand>
</feature>
<feature type="binding site" evidence="13">
    <location>
        <position position="139"/>
    </location>
    <ligand>
        <name>NADPH</name>
        <dbReference type="ChEBI" id="CHEBI:57783"/>
    </ligand>
</feature>
<dbReference type="InterPro" id="IPR006168">
    <property type="entry name" value="G3P_DH_NAD-dep"/>
</dbReference>
<feature type="domain" description="Glycerol-3-phosphate dehydrogenase NAD-dependent C-terminal" evidence="19">
    <location>
        <begin position="179"/>
        <end position="321"/>
    </location>
</feature>
<dbReference type="PROSITE" id="PS00957">
    <property type="entry name" value="NAD_G3PDH"/>
    <property type="match status" value="1"/>
</dbReference>
<feature type="binding site" evidence="13">
    <location>
        <position position="135"/>
    </location>
    <ligand>
        <name>sn-glycerol 3-phosphate</name>
        <dbReference type="ChEBI" id="CHEBI:57597"/>
    </ligand>
</feature>
<accession>F6D9Z8</accession>
<dbReference type="GO" id="GO:0141152">
    <property type="term" value="F:glycerol-3-phosphate dehydrogenase (NAD+) activity"/>
    <property type="evidence" value="ECO:0007669"/>
    <property type="project" value="RHEA"/>
</dbReference>
<feature type="domain" description="Glycerol-3-phosphate dehydrogenase NAD-dependent N-terminal" evidence="18">
    <location>
        <begin position="3"/>
        <end position="156"/>
    </location>
</feature>
<evidence type="ECO:0000256" key="8">
    <source>
        <dbReference type="ARBA" id="ARBA00023264"/>
    </source>
</evidence>
<feature type="binding site" evidence="13">
    <location>
        <position position="254"/>
    </location>
    <ligand>
        <name>NADPH</name>
        <dbReference type="ChEBI" id="CHEBI:57783"/>
    </ligand>
</feature>
<feature type="binding site" evidence="13">
    <location>
        <position position="106"/>
    </location>
    <ligand>
        <name>sn-glycerol 3-phosphate</name>
        <dbReference type="ChEBI" id="CHEBI:57597"/>
    </ligand>
</feature>
<reference evidence="20 21" key="1">
    <citation type="submission" date="2011-05" db="EMBL/GenBank/DDBJ databases">
        <title>Complete sequence of Thioalkalimicrobium cyclicum ALM1.</title>
        <authorList>
            <consortium name="US DOE Joint Genome Institute"/>
            <person name="Lucas S."/>
            <person name="Han J."/>
            <person name="Lapidus A."/>
            <person name="Cheng J.-F."/>
            <person name="Goodwin L."/>
            <person name="Pitluck S."/>
            <person name="Peters L."/>
            <person name="Mikhailova N."/>
            <person name="Davenport K."/>
            <person name="Han C."/>
            <person name="Tapia R."/>
            <person name="Land M."/>
            <person name="Hauser L."/>
            <person name="Kyrpides N."/>
            <person name="Ivanova N."/>
            <person name="Pagani I."/>
            <person name="Kappler U."/>
            <person name="Woyke T."/>
        </authorList>
    </citation>
    <scope>NUCLEOTIDE SEQUENCE [LARGE SCALE GENOMIC DNA]</scope>
    <source>
        <strain evidence="21">DSM 14477 / JCM 11371 / ALM1</strain>
    </source>
</reference>
<keyword evidence="5 13" id="KW-0520">NAD</keyword>
<gene>
    <name evidence="13" type="primary">gpsA</name>
    <name evidence="20" type="ordered locus">Thicy_0259</name>
</gene>
<comment type="caution">
    <text evidence="13">Lacks conserved residue(s) required for the propagation of feature annotation.</text>
</comment>
<dbReference type="KEGG" id="tcy:Thicy_0259"/>